<evidence type="ECO:0000313" key="2">
    <source>
        <dbReference type="Proteomes" id="UP000533637"/>
    </source>
</evidence>
<accession>A0ABR6KUH5</accession>
<comment type="caution">
    <text evidence="1">The sequence shown here is derived from an EMBL/GenBank/DDBJ whole genome shotgun (WGS) entry which is preliminary data.</text>
</comment>
<organism evidence="1 2">
    <name type="scientific">Parabacteroides faecis</name>
    <dbReference type="NCBI Taxonomy" id="1217282"/>
    <lineage>
        <taxon>Bacteria</taxon>
        <taxon>Pseudomonadati</taxon>
        <taxon>Bacteroidota</taxon>
        <taxon>Bacteroidia</taxon>
        <taxon>Bacteroidales</taxon>
        <taxon>Tannerellaceae</taxon>
        <taxon>Parabacteroides</taxon>
    </lineage>
</organism>
<reference evidence="1 2" key="1">
    <citation type="submission" date="2020-08" db="EMBL/GenBank/DDBJ databases">
        <title>Genomic Encyclopedia of Type Strains, Phase IV (KMG-IV): sequencing the most valuable type-strain genomes for metagenomic binning, comparative biology and taxonomic classification.</title>
        <authorList>
            <person name="Goeker M."/>
        </authorList>
    </citation>
    <scope>NUCLEOTIDE SEQUENCE [LARGE SCALE GENOMIC DNA]</scope>
    <source>
        <strain evidence="1 2">DSM 102983</strain>
    </source>
</reference>
<sequence>MNYTYCVRTNMSQKDVLLSQYAKKHVFYVALFVKIINLTCGHQKSARSV</sequence>
<protein>
    <submittedName>
        <fullName evidence="1">Uncharacterized protein</fullName>
    </submittedName>
</protein>
<dbReference type="Proteomes" id="UP000533637">
    <property type="component" value="Unassembled WGS sequence"/>
</dbReference>
<keyword evidence="2" id="KW-1185">Reference proteome</keyword>
<dbReference type="EMBL" id="JACHOC010000013">
    <property type="protein sequence ID" value="MBB4625075.1"/>
    <property type="molecule type" value="Genomic_DNA"/>
</dbReference>
<gene>
    <name evidence="1" type="ORF">GGQ57_005021</name>
</gene>
<name>A0ABR6KUH5_9BACT</name>
<evidence type="ECO:0000313" key="1">
    <source>
        <dbReference type="EMBL" id="MBB4625075.1"/>
    </source>
</evidence>
<proteinExistence type="predicted"/>